<dbReference type="RefSeq" id="WP_377871811.1">
    <property type="nucleotide sequence ID" value="NZ_JBHMAY010000034.1"/>
</dbReference>
<accession>A0ABV7QSJ8</accession>
<proteinExistence type="predicted"/>
<name>A0ABV7QSJ8_9PSEU</name>
<evidence type="ECO:0000313" key="2">
    <source>
        <dbReference type="Proteomes" id="UP001595764"/>
    </source>
</evidence>
<dbReference type="EMBL" id="JBHRWI010000060">
    <property type="protein sequence ID" value="MFC3516078.1"/>
    <property type="molecule type" value="Genomic_DNA"/>
</dbReference>
<gene>
    <name evidence="1" type="ORF">ACFORO_38345</name>
</gene>
<organism evidence="1 2">
    <name type="scientific">Amycolatopsis halotolerans</name>
    <dbReference type="NCBI Taxonomy" id="330083"/>
    <lineage>
        <taxon>Bacteria</taxon>
        <taxon>Bacillati</taxon>
        <taxon>Actinomycetota</taxon>
        <taxon>Actinomycetes</taxon>
        <taxon>Pseudonocardiales</taxon>
        <taxon>Pseudonocardiaceae</taxon>
        <taxon>Amycolatopsis</taxon>
    </lineage>
</organism>
<comment type="caution">
    <text evidence="1">The sequence shown here is derived from an EMBL/GenBank/DDBJ whole genome shotgun (WGS) entry which is preliminary data.</text>
</comment>
<reference evidence="2" key="1">
    <citation type="journal article" date="2019" name="Int. J. Syst. Evol. Microbiol.">
        <title>The Global Catalogue of Microorganisms (GCM) 10K type strain sequencing project: providing services to taxonomists for standard genome sequencing and annotation.</title>
        <authorList>
            <consortium name="The Broad Institute Genomics Platform"/>
            <consortium name="The Broad Institute Genome Sequencing Center for Infectious Disease"/>
            <person name="Wu L."/>
            <person name="Ma J."/>
        </authorList>
    </citation>
    <scope>NUCLEOTIDE SEQUENCE [LARGE SCALE GENOMIC DNA]</scope>
    <source>
        <strain evidence="2">CGMCC 4.7682</strain>
    </source>
</reference>
<evidence type="ECO:0000313" key="1">
    <source>
        <dbReference type="EMBL" id="MFC3516078.1"/>
    </source>
</evidence>
<dbReference type="Proteomes" id="UP001595764">
    <property type="component" value="Unassembled WGS sequence"/>
</dbReference>
<protein>
    <submittedName>
        <fullName evidence="1">Uncharacterized protein</fullName>
    </submittedName>
</protein>
<keyword evidence="2" id="KW-1185">Reference proteome</keyword>
<sequence length="164" mass="18153">MLEETFVRDLRKLAHDVGLEAGSFESGHDRWSCYRRAMRLPGAIDQLISLIGREPDNTIAASVSLSCLEQVPGVLRERVVSALPDGYSQDLARARMADLSVLDDLVSRSSVAFESTSMESWSQWLQLRAAKLSSSRKVLEYLASSGVTKRIRREALARAKEIGG</sequence>